<dbReference type="PANTHER" id="PTHR47313">
    <property type="entry name" value="RIBOSOMAL RNA LARGE SUBUNIT METHYLTRANSFERASE K/L"/>
    <property type="match status" value="1"/>
</dbReference>
<dbReference type="PRINTS" id="PR00507">
    <property type="entry name" value="N12N6MTFRASE"/>
</dbReference>
<feature type="compositionally biased region" description="Basic residues" evidence="4">
    <location>
        <begin position="1"/>
        <end position="11"/>
    </location>
</feature>
<dbReference type="Gene3D" id="3.40.50.150">
    <property type="entry name" value="Vaccinia Virus protein VP39"/>
    <property type="match status" value="1"/>
</dbReference>
<evidence type="ECO:0000256" key="2">
    <source>
        <dbReference type="ARBA" id="ARBA00022679"/>
    </source>
</evidence>
<dbReference type="Pfam" id="PF22020">
    <property type="entry name" value="RlmL_1st"/>
    <property type="match status" value="1"/>
</dbReference>
<evidence type="ECO:0000313" key="7">
    <source>
        <dbReference type="Proteomes" id="UP000180280"/>
    </source>
</evidence>
<dbReference type="PROSITE" id="PS00092">
    <property type="entry name" value="N6_MTASE"/>
    <property type="match status" value="1"/>
</dbReference>
<keyword evidence="2" id="KW-0808">Transferase</keyword>
<feature type="compositionally biased region" description="Basic and acidic residues" evidence="4">
    <location>
        <begin position="12"/>
        <end position="22"/>
    </location>
</feature>
<feature type="compositionally biased region" description="Basic and acidic residues" evidence="4">
    <location>
        <begin position="66"/>
        <end position="85"/>
    </location>
</feature>
<dbReference type="InterPro" id="IPR004114">
    <property type="entry name" value="THUMP_dom"/>
</dbReference>
<dbReference type="Gene3D" id="3.30.2130.30">
    <property type="match status" value="1"/>
</dbReference>
<dbReference type="RefSeq" id="WP_071114144.1">
    <property type="nucleotide sequence ID" value="NZ_MKCT01000056.1"/>
</dbReference>
<accession>A0ABX3C9Q5</accession>
<dbReference type="InterPro" id="IPR054170">
    <property type="entry name" value="RlmL_1st"/>
</dbReference>
<dbReference type="Pfam" id="PF02926">
    <property type="entry name" value="THUMP"/>
    <property type="match status" value="1"/>
</dbReference>
<evidence type="ECO:0000256" key="1">
    <source>
        <dbReference type="ARBA" id="ARBA00022603"/>
    </source>
</evidence>
<feature type="compositionally biased region" description="Basic and acidic residues" evidence="4">
    <location>
        <begin position="418"/>
        <end position="439"/>
    </location>
</feature>
<sequence>MSSFRSRQRANQRRDLTSRERSANSPAGGNQNPPSAGDKPPRFEKRHDASNPRAPYSGQRPGPGKPDWKQQPRQGERSFDKRGPDQRPPQEGGFQDKRYDRDRGPSGRKPMPADNGAERAPAFRREDPSQDKRYSRDRGPSGRKPLHTDDAPRQFKPRAESDKAQWQRRDDNSPRQSFGKPEGERDSRFRRDDKPQWQNRDDRAPRNDRPQRDDNGPRKPFGKPEGERDSRFRRDDKPQWQNRDDNGPRKPFGKPEGERDNRFRRDDKPQWQPREDRQLDARAERAPRDENAPRKLFGKAEGSSDTRPPREDKPQWQPREDRHERAPRNENVPRQSYADRDNRFRRDDKPQWQPREDRQHDARAERAPRDENAPRKPLFSKPSAERDSVERDNRFRREDHHDERPRQHPSQGLQPFGDSHRVDSPERRQQFDQRRHDKPQWQTTGNKPEITVTGRLDSKLALFAPCPRGLEQLLADELLALGAGDIAPADGGVAFGGDARLMMAVNLHSRTASRVLLRLAHGPYHAEQDIYRLALSVDWPRWFDVSRTIKLKADGIAAQVKSLDYIALTVKDAICDRFRQAQLGRPNVDTRAPDVRVNVFLTADTATVYLDTSGEPLFKRGWREEAGEAPLRENLAAGILMLAGYDGDKPLIDPMCGSGTFLVEAADIALNRAPGRNRRFGFEALASFDQVGWESLQLAARQAEKAPAALDIRGSDRDKKMIAIARANLERAGLSGLVEAKPDDILDVRPGAEAGLIVSNPPYGVRLDELDQLAEWYPLLGDWLKAHFAGWTACLFSGDLRLGKLIHLSPKRRTPLYNGSLACRLFVINMVEGSARKQKNDDAEAAGAELPGEEL</sequence>
<reference evidence="6 7" key="1">
    <citation type="submission" date="2016-09" db="EMBL/GenBank/DDBJ databases">
        <title>Chromobacterium muskegensis sp. nov., an insecticidal bacterium isolated from Sphagnum bogs.</title>
        <authorList>
            <person name="Sparks M.E."/>
            <person name="Blackburn M.B."/>
            <person name="Gundersen-Rindal D.E."/>
            <person name="Mitchell A."/>
            <person name="Farrar R."/>
            <person name="Kuhar D."/>
        </authorList>
    </citation>
    <scope>NUCLEOTIDE SEQUENCE [LARGE SCALE GENOMIC DNA]</scope>
    <source>
        <strain evidence="6 7">14B-1</strain>
    </source>
</reference>
<dbReference type="PROSITE" id="PS51165">
    <property type="entry name" value="THUMP"/>
    <property type="match status" value="1"/>
</dbReference>
<feature type="compositionally biased region" description="Polar residues" evidence="4">
    <location>
        <begin position="23"/>
        <end position="34"/>
    </location>
</feature>
<dbReference type="EMBL" id="MKCT01000056">
    <property type="protein sequence ID" value="OHX18856.1"/>
    <property type="molecule type" value="Genomic_DNA"/>
</dbReference>
<protein>
    <recommendedName>
        <fullName evidence="5">THUMP domain-containing protein</fullName>
    </recommendedName>
</protein>
<dbReference type="InterPro" id="IPR029063">
    <property type="entry name" value="SAM-dependent_MTases_sf"/>
</dbReference>
<feature type="compositionally biased region" description="Basic and acidic residues" evidence="4">
    <location>
        <begin position="302"/>
        <end position="328"/>
    </location>
</feature>
<feature type="compositionally biased region" description="Basic and acidic residues" evidence="4">
    <location>
        <begin position="94"/>
        <end position="105"/>
    </location>
</feature>
<organism evidence="6 7">
    <name type="scientific">Chromobacterium sphagni</name>
    <dbReference type="NCBI Taxonomy" id="1903179"/>
    <lineage>
        <taxon>Bacteria</taxon>
        <taxon>Pseudomonadati</taxon>
        <taxon>Pseudomonadota</taxon>
        <taxon>Betaproteobacteria</taxon>
        <taxon>Neisseriales</taxon>
        <taxon>Chromobacteriaceae</taxon>
        <taxon>Chromobacterium</taxon>
    </lineage>
</organism>
<dbReference type="SMART" id="SM00981">
    <property type="entry name" value="THUMP"/>
    <property type="match status" value="1"/>
</dbReference>
<dbReference type="PANTHER" id="PTHR47313:SF1">
    <property type="entry name" value="RIBOSOMAL RNA LARGE SUBUNIT METHYLTRANSFERASE K_L"/>
    <property type="match status" value="1"/>
</dbReference>
<evidence type="ECO:0000256" key="3">
    <source>
        <dbReference type="PROSITE-ProRule" id="PRU00529"/>
    </source>
</evidence>
<feature type="compositionally biased region" description="Basic and acidic residues" evidence="4">
    <location>
        <begin position="121"/>
        <end position="173"/>
    </location>
</feature>
<dbReference type="InterPro" id="IPR000241">
    <property type="entry name" value="RlmKL-like_Mtase"/>
</dbReference>
<dbReference type="InterPro" id="IPR002052">
    <property type="entry name" value="DNA_methylase_N6_adenine_CS"/>
</dbReference>
<keyword evidence="7" id="KW-1185">Reference proteome</keyword>
<dbReference type="SUPFAM" id="SSF53335">
    <property type="entry name" value="S-adenosyl-L-methionine-dependent methyltransferases"/>
    <property type="match status" value="1"/>
</dbReference>
<comment type="caution">
    <text evidence="6">The sequence shown here is derived from an EMBL/GenBank/DDBJ whole genome shotgun (WGS) entry which is preliminary data.</text>
</comment>
<proteinExistence type="predicted"/>
<feature type="compositionally biased region" description="Basic and acidic residues" evidence="4">
    <location>
        <begin position="383"/>
        <end position="406"/>
    </location>
</feature>
<evidence type="ECO:0000256" key="4">
    <source>
        <dbReference type="SAM" id="MobiDB-lite"/>
    </source>
</evidence>
<feature type="domain" description="THUMP" evidence="5">
    <location>
        <begin position="501"/>
        <end position="612"/>
    </location>
</feature>
<feature type="compositionally biased region" description="Basic and acidic residues" evidence="4">
    <location>
        <begin position="39"/>
        <end position="50"/>
    </location>
</feature>
<feature type="compositionally biased region" description="Basic and acidic residues" evidence="4">
    <location>
        <begin position="337"/>
        <end position="374"/>
    </location>
</feature>
<name>A0ABX3C9Q5_9NEIS</name>
<dbReference type="Proteomes" id="UP000180280">
    <property type="component" value="Unassembled WGS sequence"/>
</dbReference>
<keyword evidence="1" id="KW-0489">Methyltransferase</keyword>
<gene>
    <name evidence="6" type="ORF">BI344_19945</name>
</gene>
<keyword evidence="3" id="KW-0694">RNA-binding</keyword>
<evidence type="ECO:0000313" key="6">
    <source>
        <dbReference type="EMBL" id="OHX18856.1"/>
    </source>
</evidence>
<dbReference type="Pfam" id="PF01170">
    <property type="entry name" value="UPF0020"/>
    <property type="match status" value="1"/>
</dbReference>
<dbReference type="CDD" id="cd11715">
    <property type="entry name" value="THUMP_AdoMetMT"/>
    <property type="match status" value="1"/>
</dbReference>
<feature type="region of interest" description="Disordered" evidence="4">
    <location>
        <begin position="1"/>
        <end position="450"/>
    </location>
</feature>
<feature type="compositionally biased region" description="Basic and acidic residues" evidence="4">
    <location>
        <begin position="181"/>
        <end position="293"/>
    </location>
</feature>
<evidence type="ECO:0000259" key="5">
    <source>
        <dbReference type="PROSITE" id="PS51165"/>
    </source>
</evidence>